<dbReference type="RefSeq" id="WP_160733414.1">
    <property type="nucleotide sequence ID" value="NZ_WTYO01000003.1"/>
</dbReference>
<protein>
    <submittedName>
        <fullName evidence="2">Uncharacterized protein</fullName>
    </submittedName>
</protein>
<name>A0ABW9UW16_9SPHN</name>
<accession>A0ABW9UW16</accession>
<evidence type="ECO:0000313" key="2">
    <source>
        <dbReference type="EMBL" id="MXO68800.1"/>
    </source>
</evidence>
<proteinExistence type="predicted"/>
<sequence>MYEGKIVPAVVDSTADGGSLRVPEWAELVTRLAVADEMRRLAAPIHGRHTGNFERFGALGESAPAAREPIVNPDDLARGKGGGGIVPCDENDARAGDREMQ</sequence>
<reference evidence="2 3" key="1">
    <citation type="submission" date="2019-12" db="EMBL/GenBank/DDBJ databases">
        <title>Genomic-based taxomic classification of the family Erythrobacteraceae.</title>
        <authorList>
            <person name="Xu L."/>
        </authorList>
    </citation>
    <scope>NUCLEOTIDE SEQUENCE [LARGE SCALE GENOMIC DNA]</scope>
    <source>
        <strain evidence="2 3">H32</strain>
    </source>
</reference>
<feature type="region of interest" description="Disordered" evidence="1">
    <location>
        <begin position="64"/>
        <end position="101"/>
    </location>
</feature>
<feature type="compositionally biased region" description="Basic and acidic residues" evidence="1">
    <location>
        <begin position="91"/>
        <end position="101"/>
    </location>
</feature>
<keyword evidence="3" id="KW-1185">Reference proteome</keyword>
<evidence type="ECO:0000256" key="1">
    <source>
        <dbReference type="SAM" id="MobiDB-lite"/>
    </source>
</evidence>
<comment type="caution">
    <text evidence="2">The sequence shown here is derived from an EMBL/GenBank/DDBJ whole genome shotgun (WGS) entry which is preliminary data.</text>
</comment>
<organism evidence="2 3">
    <name type="scientific">Pelagerythrobacter marinus</name>
    <dbReference type="NCBI Taxonomy" id="538382"/>
    <lineage>
        <taxon>Bacteria</taxon>
        <taxon>Pseudomonadati</taxon>
        <taxon>Pseudomonadota</taxon>
        <taxon>Alphaproteobacteria</taxon>
        <taxon>Sphingomonadales</taxon>
        <taxon>Erythrobacteraceae</taxon>
        <taxon>Pelagerythrobacter</taxon>
    </lineage>
</organism>
<dbReference type="Proteomes" id="UP000444401">
    <property type="component" value="Unassembled WGS sequence"/>
</dbReference>
<dbReference type="EMBL" id="WTYO01000003">
    <property type="protein sequence ID" value="MXO68800.1"/>
    <property type="molecule type" value="Genomic_DNA"/>
</dbReference>
<gene>
    <name evidence="2" type="ORF">GRI72_08175</name>
</gene>
<evidence type="ECO:0000313" key="3">
    <source>
        <dbReference type="Proteomes" id="UP000444401"/>
    </source>
</evidence>